<dbReference type="SUPFAM" id="SSF51905">
    <property type="entry name" value="FAD/NAD(P)-binding domain"/>
    <property type="match status" value="1"/>
</dbReference>
<dbReference type="Gene3D" id="3.40.30.10">
    <property type="entry name" value="Glutaredoxin"/>
    <property type="match status" value="1"/>
</dbReference>
<dbReference type="PROSITE" id="PS00194">
    <property type="entry name" value="THIOREDOXIN_1"/>
    <property type="match status" value="1"/>
</dbReference>
<evidence type="ECO:0000256" key="1">
    <source>
        <dbReference type="ARBA" id="ARBA00022630"/>
    </source>
</evidence>
<sequence>MAIIVNPTAAEFKQMLAEKKTFLADFYATWCGPCKMLSYVLEDIAKEMGERIDIVKIDIDREPELTEEMDITIIPGLFFIKNGEVASRYAGFLPKERLQARLEKLLGNEPPVEQAPDRSYDLIIIGGGAAGLTAAVYARRAGLKTLVLESFAPGGKLIKTFEIENWPGIKNVNGSQLAYDIYEQAMALGTTYLYEKVAALEIEGAERRVRCASGAEFTAPAVIIATGTVERLLNIPGEQEMIGRGISFCAVCDAAFYRNKHVIIVGAGNAAFEESLYLAEFASKVTILARRDVISAEQITQDKVTANPKIEVLTWRVPQEVIIENNRVAGLKVLNKQTGASETMLAKGVFPYIGADPVTDFCRDLGITNDKGYLVVKSDMSTAVPGVYGAGDVCDKVLRQVVTATNDGAIAAQSALKYLR</sequence>
<protein>
    <submittedName>
        <fullName evidence="4">Thioredoxin</fullName>
    </submittedName>
</protein>
<dbReference type="EMBL" id="AEVN01000005">
    <property type="protein sequence ID" value="EFY05892.1"/>
    <property type="molecule type" value="Genomic_DNA"/>
</dbReference>
<proteinExistence type="predicted"/>
<evidence type="ECO:0000259" key="3">
    <source>
        <dbReference type="PROSITE" id="PS51352"/>
    </source>
</evidence>
<dbReference type="PROSITE" id="PS51352">
    <property type="entry name" value="THIOREDOXIN_2"/>
    <property type="match status" value="1"/>
</dbReference>
<keyword evidence="1" id="KW-0285">Flavoprotein</keyword>
<reference evidence="4 5" key="1">
    <citation type="submission" date="2011-01" db="EMBL/GenBank/DDBJ databases">
        <authorList>
            <person name="Weinstock G."/>
            <person name="Sodergren E."/>
            <person name="Clifton S."/>
            <person name="Fulton L."/>
            <person name="Fulton B."/>
            <person name="Courtney L."/>
            <person name="Fronick C."/>
            <person name="Harrison M."/>
            <person name="Strong C."/>
            <person name="Farmer C."/>
            <person name="Delahaunty K."/>
            <person name="Markovic C."/>
            <person name="Hall O."/>
            <person name="Minx P."/>
            <person name="Tomlinson C."/>
            <person name="Mitreva M."/>
            <person name="Hou S."/>
            <person name="Chen J."/>
            <person name="Wollam A."/>
            <person name="Pepin K.H."/>
            <person name="Johnson M."/>
            <person name="Bhonagiri V."/>
            <person name="Zhang X."/>
            <person name="Suruliraj S."/>
            <person name="Warren W."/>
            <person name="Chinwalla A."/>
            <person name="Mardis E.R."/>
            <person name="Wilson R.K."/>
        </authorList>
    </citation>
    <scope>NUCLEOTIDE SEQUENCE [LARGE SCALE GENOMIC DNA]</scope>
    <source>
        <strain evidence="4 5">YIT 12067</strain>
    </source>
</reference>
<dbReference type="RefSeq" id="WP_009144498.1">
    <property type="nucleotide sequence ID" value="NZ_GL830847.1"/>
</dbReference>
<feature type="domain" description="Thioredoxin" evidence="3">
    <location>
        <begin position="1"/>
        <end position="107"/>
    </location>
</feature>
<accession>E8LB91</accession>
<evidence type="ECO:0000256" key="2">
    <source>
        <dbReference type="ARBA" id="ARBA00023002"/>
    </source>
</evidence>
<dbReference type="Gene3D" id="3.50.50.60">
    <property type="entry name" value="FAD/NAD(P)-binding domain"/>
    <property type="match status" value="2"/>
</dbReference>
<dbReference type="PRINTS" id="PR00469">
    <property type="entry name" value="PNDRDTASEII"/>
</dbReference>
<dbReference type="Pfam" id="PF07992">
    <property type="entry name" value="Pyr_redox_2"/>
    <property type="match status" value="1"/>
</dbReference>
<dbReference type="eggNOG" id="COG0492">
    <property type="taxonomic scope" value="Bacteria"/>
</dbReference>
<evidence type="ECO:0000313" key="5">
    <source>
        <dbReference type="Proteomes" id="UP000004923"/>
    </source>
</evidence>
<dbReference type="Proteomes" id="UP000004923">
    <property type="component" value="Unassembled WGS sequence"/>
</dbReference>
<organism evidence="4 5">
    <name type="scientific">Phascolarctobacterium succinatutens YIT 12067</name>
    <dbReference type="NCBI Taxonomy" id="626939"/>
    <lineage>
        <taxon>Bacteria</taxon>
        <taxon>Bacillati</taxon>
        <taxon>Bacillota</taxon>
        <taxon>Negativicutes</taxon>
        <taxon>Acidaminococcales</taxon>
        <taxon>Acidaminococcaceae</taxon>
        <taxon>Phascolarctobacterium</taxon>
    </lineage>
</organism>
<comment type="caution">
    <text evidence="4">The sequence shown here is derived from an EMBL/GenBank/DDBJ whole genome shotgun (WGS) entry which is preliminary data.</text>
</comment>
<dbReference type="InterPro" id="IPR013766">
    <property type="entry name" value="Thioredoxin_domain"/>
</dbReference>
<dbReference type="InterPro" id="IPR017937">
    <property type="entry name" value="Thioredoxin_CS"/>
</dbReference>
<evidence type="ECO:0000313" key="4">
    <source>
        <dbReference type="EMBL" id="EFY05892.1"/>
    </source>
</evidence>
<dbReference type="AlphaFoldDB" id="E8LB91"/>
<name>E8LB91_9FIRM</name>
<dbReference type="SUPFAM" id="SSF52833">
    <property type="entry name" value="Thioredoxin-like"/>
    <property type="match status" value="1"/>
</dbReference>
<gene>
    <name evidence="4" type="primary">trxA</name>
    <name evidence="4" type="ORF">HMPREF9443_00100</name>
</gene>
<dbReference type="Pfam" id="PF00085">
    <property type="entry name" value="Thioredoxin"/>
    <property type="match status" value="1"/>
</dbReference>
<dbReference type="InterPro" id="IPR036249">
    <property type="entry name" value="Thioredoxin-like_sf"/>
</dbReference>
<keyword evidence="5" id="KW-1185">Reference proteome</keyword>
<dbReference type="GO" id="GO:0016491">
    <property type="term" value="F:oxidoreductase activity"/>
    <property type="evidence" value="ECO:0007669"/>
    <property type="project" value="UniProtKB-KW"/>
</dbReference>
<dbReference type="PANTHER" id="PTHR48105">
    <property type="entry name" value="THIOREDOXIN REDUCTASE 1-RELATED-RELATED"/>
    <property type="match status" value="1"/>
</dbReference>
<dbReference type="PRINTS" id="PR00368">
    <property type="entry name" value="FADPNR"/>
</dbReference>
<dbReference type="InterPro" id="IPR036188">
    <property type="entry name" value="FAD/NAD-bd_sf"/>
</dbReference>
<dbReference type="InterPro" id="IPR023753">
    <property type="entry name" value="FAD/NAD-binding_dom"/>
</dbReference>
<keyword evidence="2" id="KW-0560">Oxidoreductase</keyword>
<dbReference type="InterPro" id="IPR050097">
    <property type="entry name" value="Ferredoxin-NADP_redctase_2"/>
</dbReference>
<dbReference type="HOGENOM" id="CLU_031864_5_3_9"/>
<dbReference type="CDD" id="cd02947">
    <property type="entry name" value="TRX_family"/>
    <property type="match status" value="1"/>
</dbReference>